<dbReference type="STRING" id="2512241.A0A553HWB1"/>
<comment type="caution">
    <text evidence="2">The sequence shown here is derived from an EMBL/GenBank/DDBJ whole genome shotgun (WGS) entry which is preliminary data.</text>
</comment>
<dbReference type="Proteomes" id="UP000319160">
    <property type="component" value="Unassembled WGS sequence"/>
</dbReference>
<dbReference type="OrthoDB" id="61900at2759"/>
<dbReference type="AlphaFoldDB" id="A0A553HWB1"/>
<name>A0A553HWB1_9PEZI</name>
<evidence type="ECO:0000313" key="3">
    <source>
        <dbReference type="Proteomes" id="UP000319160"/>
    </source>
</evidence>
<sequence>MKESNEYRSWYSLAKGGKVEDWAQSIFRDTLTEFSSEISHDKDKLNWFTISGHGNIESVLTSVVEARVAYEARRGEFKGVVNHQKLLTQLCTGLSNIANILPRAALIMRLYATTHVRRVIVAIYTNVLKFLLRALSWYQESKVMHIIHAITRPAGLQYNDLLATILSLSSRMTENALASSHAEQRDMHTDLSTLVHWKSYIEKKVDELMSHLLEVKKCVFTEQAINSSARLDMSQKLSEIQLSQFLQHVSALDLPEPVKAFQASLFISRRRQARPSNRGPPFWLDTRVQRWNNSKVSSLIILDGTTKTRANLQHFCVSSINLLRDSKLPVIWALKSLASDRTVAD</sequence>
<reference evidence="3" key="1">
    <citation type="submission" date="2019-06" db="EMBL/GenBank/DDBJ databases">
        <title>Draft genome sequence of the griseofulvin-producing fungus Xylaria cubensis strain G536.</title>
        <authorList>
            <person name="Mead M.E."/>
            <person name="Raja H.A."/>
            <person name="Steenwyk J.L."/>
            <person name="Knowles S.L."/>
            <person name="Oberlies N.H."/>
            <person name="Rokas A."/>
        </authorList>
    </citation>
    <scope>NUCLEOTIDE SEQUENCE [LARGE SCALE GENOMIC DNA]</scope>
    <source>
        <strain evidence="3">G536</strain>
    </source>
</reference>
<protein>
    <recommendedName>
        <fullName evidence="1">DUF7708 domain-containing protein</fullName>
    </recommendedName>
</protein>
<dbReference type="InterPro" id="IPR056125">
    <property type="entry name" value="DUF7708"/>
</dbReference>
<gene>
    <name evidence="2" type="ORF">FHL15_006861</name>
</gene>
<dbReference type="Pfam" id="PF24809">
    <property type="entry name" value="DUF7708"/>
    <property type="match status" value="1"/>
</dbReference>
<dbReference type="EMBL" id="VFLP01000038">
    <property type="protein sequence ID" value="TRX92246.1"/>
    <property type="molecule type" value="Genomic_DNA"/>
</dbReference>
<feature type="domain" description="DUF7708" evidence="1">
    <location>
        <begin position="69"/>
        <end position="184"/>
    </location>
</feature>
<evidence type="ECO:0000259" key="1">
    <source>
        <dbReference type="Pfam" id="PF24809"/>
    </source>
</evidence>
<evidence type="ECO:0000313" key="2">
    <source>
        <dbReference type="EMBL" id="TRX92246.1"/>
    </source>
</evidence>
<organism evidence="2 3">
    <name type="scientific">Xylaria flabelliformis</name>
    <dbReference type="NCBI Taxonomy" id="2512241"/>
    <lineage>
        <taxon>Eukaryota</taxon>
        <taxon>Fungi</taxon>
        <taxon>Dikarya</taxon>
        <taxon>Ascomycota</taxon>
        <taxon>Pezizomycotina</taxon>
        <taxon>Sordariomycetes</taxon>
        <taxon>Xylariomycetidae</taxon>
        <taxon>Xylariales</taxon>
        <taxon>Xylariaceae</taxon>
        <taxon>Xylaria</taxon>
    </lineage>
</organism>
<proteinExistence type="predicted"/>
<accession>A0A553HWB1</accession>
<keyword evidence="3" id="KW-1185">Reference proteome</keyword>